<keyword evidence="5" id="KW-1185">Reference proteome</keyword>
<name>A0A067TMX5_GALM3</name>
<dbReference type="InterPro" id="IPR021765">
    <property type="entry name" value="UstYa-like"/>
</dbReference>
<dbReference type="GO" id="GO:0016491">
    <property type="term" value="F:oxidoreductase activity"/>
    <property type="evidence" value="ECO:0007669"/>
    <property type="project" value="UniProtKB-KW"/>
</dbReference>
<evidence type="ECO:0000256" key="3">
    <source>
        <dbReference type="ARBA" id="ARBA00035112"/>
    </source>
</evidence>
<keyword evidence="2" id="KW-0560">Oxidoreductase</keyword>
<dbReference type="GO" id="GO:0043386">
    <property type="term" value="P:mycotoxin biosynthetic process"/>
    <property type="evidence" value="ECO:0007669"/>
    <property type="project" value="InterPro"/>
</dbReference>
<comment type="pathway">
    <text evidence="1">Mycotoxin biosynthesis.</text>
</comment>
<dbReference type="OrthoDB" id="3687641at2759"/>
<dbReference type="EMBL" id="KL142368">
    <property type="protein sequence ID" value="KDR84565.1"/>
    <property type="molecule type" value="Genomic_DNA"/>
</dbReference>
<dbReference type="AlphaFoldDB" id="A0A067TMX5"/>
<proteinExistence type="inferred from homology"/>
<dbReference type="HOGENOM" id="CLU_042941_8_3_1"/>
<accession>A0A067TMX5</accession>
<protein>
    <submittedName>
        <fullName evidence="4">Uncharacterized protein</fullName>
    </submittedName>
</protein>
<feature type="non-terminal residue" evidence="4">
    <location>
        <position position="109"/>
    </location>
</feature>
<sequence>LPGRRGFVRLGPKGRSFAPSLYHQLHCVNALRFSYTVARDGLLTDPDALKHKIPHDNHCFQFLRQSILCRADNSLVPAGRSNVSLARAGFGVVHRCRNWVQIREFVLEN</sequence>
<organism evidence="4 5">
    <name type="scientific">Galerina marginata (strain CBS 339.88)</name>
    <dbReference type="NCBI Taxonomy" id="685588"/>
    <lineage>
        <taxon>Eukaryota</taxon>
        <taxon>Fungi</taxon>
        <taxon>Dikarya</taxon>
        <taxon>Basidiomycota</taxon>
        <taxon>Agaricomycotina</taxon>
        <taxon>Agaricomycetes</taxon>
        <taxon>Agaricomycetidae</taxon>
        <taxon>Agaricales</taxon>
        <taxon>Agaricineae</taxon>
        <taxon>Strophariaceae</taxon>
        <taxon>Galerina</taxon>
    </lineage>
</organism>
<evidence type="ECO:0000313" key="4">
    <source>
        <dbReference type="EMBL" id="KDR84565.1"/>
    </source>
</evidence>
<evidence type="ECO:0000256" key="1">
    <source>
        <dbReference type="ARBA" id="ARBA00004685"/>
    </source>
</evidence>
<feature type="non-terminal residue" evidence="4">
    <location>
        <position position="1"/>
    </location>
</feature>
<gene>
    <name evidence="4" type="ORF">GALMADRAFT_39005</name>
</gene>
<dbReference type="Proteomes" id="UP000027222">
    <property type="component" value="Unassembled WGS sequence"/>
</dbReference>
<evidence type="ECO:0000313" key="5">
    <source>
        <dbReference type="Proteomes" id="UP000027222"/>
    </source>
</evidence>
<reference evidence="5" key="1">
    <citation type="journal article" date="2014" name="Proc. Natl. Acad. Sci. U.S.A.">
        <title>Extensive sampling of basidiomycete genomes demonstrates inadequacy of the white-rot/brown-rot paradigm for wood decay fungi.</title>
        <authorList>
            <person name="Riley R."/>
            <person name="Salamov A.A."/>
            <person name="Brown D.W."/>
            <person name="Nagy L.G."/>
            <person name="Floudas D."/>
            <person name="Held B.W."/>
            <person name="Levasseur A."/>
            <person name="Lombard V."/>
            <person name="Morin E."/>
            <person name="Otillar R."/>
            <person name="Lindquist E.A."/>
            <person name="Sun H."/>
            <person name="LaButti K.M."/>
            <person name="Schmutz J."/>
            <person name="Jabbour D."/>
            <person name="Luo H."/>
            <person name="Baker S.E."/>
            <person name="Pisabarro A.G."/>
            <person name="Walton J.D."/>
            <person name="Blanchette R.A."/>
            <person name="Henrissat B."/>
            <person name="Martin F."/>
            <person name="Cullen D."/>
            <person name="Hibbett D.S."/>
            <person name="Grigoriev I.V."/>
        </authorList>
    </citation>
    <scope>NUCLEOTIDE SEQUENCE [LARGE SCALE GENOMIC DNA]</scope>
    <source>
        <strain evidence="5">CBS 339.88</strain>
    </source>
</reference>
<comment type="similarity">
    <text evidence="3">Belongs to the ustYa family.</text>
</comment>
<dbReference type="Pfam" id="PF11807">
    <property type="entry name" value="UstYa"/>
    <property type="match status" value="1"/>
</dbReference>
<dbReference type="STRING" id="685588.A0A067TMX5"/>
<dbReference type="PANTHER" id="PTHR33365">
    <property type="entry name" value="YALI0B05434P"/>
    <property type="match status" value="1"/>
</dbReference>
<dbReference type="PANTHER" id="PTHR33365:SF11">
    <property type="entry name" value="TAT PATHWAY SIGNAL SEQUENCE"/>
    <property type="match status" value="1"/>
</dbReference>
<evidence type="ECO:0000256" key="2">
    <source>
        <dbReference type="ARBA" id="ARBA00023002"/>
    </source>
</evidence>